<dbReference type="RefSeq" id="WP_344613454.1">
    <property type="nucleotide sequence ID" value="NZ_BAAARV010000025.1"/>
</dbReference>
<evidence type="ECO:0000313" key="2">
    <source>
        <dbReference type="Proteomes" id="UP001501444"/>
    </source>
</evidence>
<dbReference type="Proteomes" id="UP001501444">
    <property type="component" value="Unassembled WGS sequence"/>
</dbReference>
<organism evidence="1 2">
    <name type="scientific">Dactylosporangium salmoneum</name>
    <dbReference type="NCBI Taxonomy" id="53361"/>
    <lineage>
        <taxon>Bacteria</taxon>
        <taxon>Bacillati</taxon>
        <taxon>Actinomycetota</taxon>
        <taxon>Actinomycetes</taxon>
        <taxon>Micromonosporales</taxon>
        <taxon>Micromonosporaceae</taxon>
        <taxon>Dactylosporangium</taxon>
    </lineage>
</organism>
<evidence type="ECO:0000313" key="1">
    <source>
        <dbReference type="EMBL" id="GAA2347433.1"/>
    </source>
</evidence>
<accession>A0ABN3GAB2</accession>
<reference evidence="1 2" key="1">
    <citation type="journal article" date="2019" name="Int. J. Syst. Evol. Microbiol.">
        <title>The Global Catalogue of Microorganisms (GCM) 10K type strain sequencing project: providing services to taxonomists for standard genome sequencing and annotation.</title>
        <authorList>
            <consortium name="The Broad Institute Genomics Platform"/>
            <consortium name="The Broad Institute Genome Sequencing Center for Infectious Disease"/>
            <person name="Wu L."/>
            <person name="Ma J."/>
        </authorList>
    </citation>
    <scope>NUCLEOTIDE SEQUENCE [LARGE SCALE GENOMIC DNA]</scope>
    <source>
        <strain evidence="1 2">JCM 3272</strain>
    </source>
</reference>
<sequence>MTDLVPSPVVLEGAIGFLVTGHWCDRCGDTNYDPATRECLTCTFPDDPCSRTYLEGRAE</sequence>
<gene>
    <name evidence="1" type="ORF">GCM10010170_035040</name>
</gene>
<keyword evidence="2" id="KW-1185">Reference proteome</keyword>
<comment type="caution">
    <text evidence="1">The sequence shown here is derived from an EMBL/GenBank/DDBJ whole genome shotgun (WGS) entry which is preliminary data.</text>
</comment>
<name>A0ABN3GAB2_9ACTN</name>
<protein>
    <submittedName>
        <fullName evidence="1">Uncharacterized protein</fullName>
    </submittedName>
</protein>
<dbReference type="EMBL" id="BAAARV010000025">
    <property type="protein sequence ID" value="GAA2347433.1"/>
    <property type="molecule type" value="Genomic_DNA"/>
</dbReference>
<proteinExistence type="predicted"/>